<protein>
    <submittedName>
        <fullName evidence="1">Uncharacterized protein</fullName>
    </submittedName>
</protein>
<proteinExistence type="predicted"/>
<dbReference type="Proteomes" id="UP000828048">
    <property type="component" value="Chromosome 6"/>
</dbReference>
<comment type="caution">
    <text evidence="1">The sequence shown here is derived from an EMBL/GenBank/DDBJ whole genome shotgun (WGS) entry which is preliminary data.</text>
</comment>
<dbReference type="EMBL" id="CM037156">
    <property type="protein sequence ID" value="KAH7837193.1"/>
    <property type="molecule type" value="Genomic_DNA"/>
</dbReference>
<sequence length="141" mass="15985">MNGNPNSSTMAEAWALRDGLELAIEENIKCLDAEVDALVITQLITQRHLECHLLSNVIYDWRSLVEKFEAIAIKHIHCEANHCADALTKDPPISVGDFYIYLVIPSCIPNFIHEDLMYFFREDFYICLVIPSCISNSLGLV</sequence>
<evidence type="ECO:0000313" key="1">
    <source>
        <dbReference type="EMBL" id="KAH7837193.1"/>
    </source>
</evidence>
<organism evidence="1 2">
    <name type="scientific">Vaccinium darrowii</name>
    <dbReference type="NCBI Taxonomy" id="229202"/>
    <lineage>
        <taxon>Eukaryota</taxon>
        <taxon>Viridiplantae</taxon>
        <taxon>Streptophyta</taxon>
        <taxon>Embryophyta</taxon>
        <taxon>Tracheophyta</taxon>
        <taxon>Spermatophyta</taxon>
        <taxon>Magnoliopsida</taxon>
        <taxon>eudicotyledons</taxon>
        <taxon>Gunneridae</taxon>
        <taxon>Pentapetalae</taxon>
        <taxon>asterids</taxon>
        <taxon>Ericales</taxon>
        <taxon>Ericaceae</taxon>
        <taxon>Vaccinioideae</taxon>
        <taxon>Vaccinieae</taxon>
        <taxon>Vaccinium</taxon>
    </lineage>
</organism>
<evidence type="ECO:0000313" key="2">
    <source>
        <dbReference type="Proteomes" id="UP000828048"/>
    </source>
</evidence>
<keyword evidence="2" id="KW-1185">Reference proteome</keyword>
<name>A0ACB7X947_9ERIC</name>
<gene>
    <name evidence="1" type="ORF">Vadar_010839</name>
</gene>
<accession>A0ACB7X947</accession>
<reference evidence="1 2" key="1">
    <citation type="journal article" date="2021" name="Hortic Res">
        <title>High-quality reference genome and annotation aids understanding of berry development for evergreen blueberry (Vaccinium darrowii).</title>
        <authorList>
            <person name="Yu J."/>
            <person name="Hulse-Kemp A.M."/>
            <person name="Babiker E."/>
            <person name="Staton M."/>
        </authorList>
    </citation>
    <scope>NUCLEOTIDE SEQUENCE [LARGE SCALE GENOMIC DNA]</scope>
    <source>
        <strain evidence="2">cv. NJ 8807/NJ 8810</strain>
        <tissue evidence="1">Young leaf</tissue>
    </source>
</reference>